<evidence type="ECO:0000256" key="1">
    <source>
        <dbReference type="SAM" id="MobiDB-lite"/>
    </source>
</evidence>
<dbReference type="eggNOG" id="ENOG502Z7TY">
    <property type="taxonomic scope" value="Bacteria"/>
</dbReference>
<protein>
    <recommendedName>
        <fullName evidence="3">Flavinylation-associated cytochrome domain-containing protein</fullName>
    </recommendedName>
</protein>
<reference evidence="4" key="1">
    <citation type="submission" date="2007-03" db="EMBL/GenBank/DDBJ databases">
        <title>Complete sequence of Prosthecochloris vibrioformis DSM 265.</title>
        <authorList>
            <consortium name="US DOE Joint Genome Institute"/>
            <person name="Copeland A."/>
            <person name="Lucas S."/>
            <person name="Lapidus A."/>
            <person name="Barry K."/>
            <person name="Detter J.C."/>
            <person name="Glavina del Rio T."/>
            <person name="Hammon N."/>
            <person name="Israni S."/>
            <person name="Pitluck S."/>
            <person name="Schmutz J."/>
            <person name="Larimer F."/>
            <person name="Land M."/>
            <person name="Hauser L."/>
            <person name="Mikhailova N."/>
            <person name="Li T."/>
            <person name="Overmann J."/>
            <person name="Schuster S.C."/>
            <person name="Bryant D.A."/>
            <person name="Richardson P."/>
        </authorList>
    </citation>
    <scope>NUCLEOTIDE SEQUENCE [LARGE SCALE GENOMIC DNA]</scope>
    <source>
        <strain evidence="4">DSM 265</strain>
    </source>
</reference>
<gene>
    <name evidence="4" type="ordered locus">Cvib_1525</name>
</gene>
<dbReference type="AlphaFoldDB" id="A4SGC7"/>
<sequence length="292" mass="32304">MKKGLNWRIFISFGLLTSFLMLLISGIILYIAPPGRVANWTGWNILGLSKHAWQNQHTIFGFSFALLSIFHLFVINWKAFFAYITTKTAKGLKNPVEFSAIILLTLLFGIGTQLEIQPFTSIINFGESIKDSWEEEANEPPVPHAETMTLEELSRQPALDQTAETMLETLQKAGLKATATTQTLGDIAKDNNMLPTEVYKLLAPTAKKGNGQGNGQGQQQGQQKKELQKEGFGRKTLEQVAEENGVTSISLQLALKQQNIAAEPGMSMRAITEKNSIAMPTLRQKINTALAR</sequence>
<feature type="transmembrane region" description="Helical" evidence="2">
    <location>
        <begin position="96"/>
        <end position="114"/>
    </location>
</feature>
<evidence type="ECO:0000259" key="3">
    <source>
        <dbReference type="Pfam" id="PF14358"/>
    </source>
</evidence>
<evidence type="ECO:0000256" key="2">
    <source>
        <dbReference type="SAM" id="Phobius"/>
    </source>
</evidence>
<name>A4SGC7_CHLPM</name>
<feature type="region of interest" description="Disordered" evidence="1">
    <location>
        <begin position="206"/>
        <end position="229"/>
    </location>
</feature>
<keyword evidence="2" id="KW-0472">Membrane</keyword>
<dbReference type="OrthoDB" id="9793491at2"/>
<evidence type="ECO:0000313" key="4">
    <source>
        <dbReference type="EMBL" id="ABP37536.1"/>
    </source>
</evidence>
<proteinExistence type="predicted"/>
<keyword evidence="2" id="KW-0812">Transmembrane</keyword>
<dbReference type="KEGG" id="pvi:Cvib_1525"/>
<feature type="transmembrane region" description="Helical" evidence="2">
    <location>
        <begin position="7"/>
        <end position="32"/>
    </location>
</feature>
<feature type="domain" description="Flavinylation-associated cytochrome" evidence="3">
    <location>
        <begin position="10"/>
        <end position="77"/>
    </location>
</feature>
<organism evidence="4">
    <name type="scientific">Chlorobium phaeovibrioides (strain DSM 265 / 1930)</name>
    <name type="common">Prosthecochloris vibrioformis (strain DSM 265)</name>
    <dbReference type="NCBI Taxonomy" id="290318"/>
    <lineage>
        <taxon>Bacteria</taxon>
        <taxon>Pseudomonadati</taxon>
        <taxon>Chlorobiota</taxon>
        <taxon>Chlorobiia</taxon>
        <taxon>Chlorobiales</taxon>
        <taxon>Chlorobiaceae</taxon>
        <taxon>Chlorobium/Pelodictyon group</taxon>
        <taxon>Chlorobium</taxon>
    </lineage>
</organism>
<dbReference type="HOGENOM" id="CLU_089995_0_0_10"/>
<dbReference type="EMBL" id="CP000607">
    <property type="protein sequence ID" value="ABP37536.1"/>
    <property type="molecule type" value="Genomic_DNA"/>
</dbReference>
<accession>A4SGC7</accession>
<dbReference type="STRING" id="290318.Cvib_1525"/>
<keyword evidence="2" id="KW-1133">Transmembrane helix</keyword>
<feature type="transmembrane region" description="Helical" evidence="2">
    <location>
        <begin position="59"/>
        <end position="84"/>
    </location>
</feature>
<dbReference type="InterPro" id="IPR025517">
    <property type="entry name" value="DUF4405"/>
</dbReference>
<dbReference type="Pfam" id="PF14358">
    <property type="entry name" value="DUF4405"/>
    <property type="match status" value="1"/>
</dbReference>